<dbReference type="EMBL" id="CP035708">
    <property type="protein sequence ID" value="QEN00845.1"/>
    <property type="molecule type" value="Genomic_DNA"/>
</dbReference>
<keyword evidence="4" id="KW-0812">Transmembrane</keyword>
<evidence type="ECO:0000256" key="2">
    <source>
        <dbReference type="ARBA" id="ARBA00005262"/>
    </source>
</evidence>
<protein>
    <submittedName>
        <fullName evidence="7">Chromate transporter</fullName>
    </submittedName>
</protein>
<proteinExistence type="inferred from homology"/>
<reference evidence="7 8" key="1">
    <citation type="submission" date="2019-02" db="EMBL/GenBank/DDBJ databases">
        <title>Complete Genome Sequence and Methylome Analysis of Sphaerotilus natans subsp. sulfidivorans D-507.</title>
        <authorList>
            <person name="Fomenkov A."/>
            <person name="Gridneva E."/>
            <person name="Smolyakov D."/>
            <person name="Dubinina G."/>
            <person name="Vincze T."/>
            <person name="Grabovich M."/>
            <person name="Roberts R.J."/>
        </authorList>
    </citation>
    <scope>NUCLEOTIDE SEQUENCE [LARGE SCALE GENOMIC DNA]</scope>
    <source>
        <strain evidence="7 8">D-507</strain>
    </source>
</reference>
<gene>
    <name evidence="7" type="ORF">EWH46_08685</name>
</gene>
<dbReference type="GO" id="GO:0015109">
    <property type="term" value="F:chromate transmembrane transporter activity"/>
    <property type="evidence" value="ECO:0007669"/>
    <property type="project" value="InterPro"/>
</dbReference>
<dbReference type="InterPro" id="IPR052518">
    <property type="entry name" value="CHR_Transporter"/>
</dbReference>
<comment type="similarity">
    <text evidence="2">Belongs to the chromate ion transporter (CHR) (TC 2.A.51) family.</text>
</comment>
<evidence type="ECO:0000256" key="1">
    <source>
        <dbReference type="ARBA" id="ARBA00004651"/>
    </source>
</evidence>
<dbReference type="PANTHER" id="PTHR43663">
    <property type="entry name" value="CHROMATE TRANSPORT PROTEIN-RELATED"/>
    <property type="match status" value="1"/>
</dbReference>
<accession>A0A5C1PYR2</accession>
<sequence>MSPAMPVDLWAMFLHFMAMSLLSIGGAVATVPDIHRFVVEERGWLGDAQFTDSIALAQAAPGPNLLFVAVIGWNVAGPAGVLASMAGMLLPSTTLAWAATRWGLRRRDHLGVRAFTGGMSAITVGLLLSSGWILSQPAWRMPARQATGSAVLMLVTVAVMLRTRLSPMWLIALGAAVGALGLA</sequence>
<dbReference type="Proteomes" id="UP000323522">
    <property type="component" value="Chromosome"/>
</dbReference>
<dbReference type="OrthoDB" id="556585at2"/>
<dbReference type="Pfam" id="PF02417">
    <property type="entry name" value="Chromate_transp"/>
    <property type="match status" value="1"/>
</dbReference>
<keyword evidence="6" id="KW-0472">Membrane</keyword>
<keyword evidence="5" id="KW-1133">Transmembrane helix</keyword>
<name>A0A5C1PYR2_9BURK</name>
<dbReference type="KEGG" id="snn:EWH46_08685"/>
<dbReference type="RefSeq" id="WP_149503560.1">
    <property type="nucleotide sequence ID" value="NZ_JACCPY010000047.1"/>
</dbReference>
<evidence type="ECO:0000256" key="6">
    <source>
        <dbReference type="ARBA" id="ARBA00023136"/>
    </source>
</evidence>
<evidence type="ECO:0000256" key="4">
    <source>
        <dbReference type="ARBA" id="ARBA00022692"/>
    </source>
</evidence>
<evidence type="ECO:0000256" key="5">
    <source>
        <dbReference type="ARBA" id="ARBA00022989"/>
    </source>
</evidence>
<keyword evidence="3" id="KW-1003">Cell membrane</keyword>
<dbReference type="GO" id="GO:0005886">
    <property type="term" value="C:plasma membrane"/>
    <property type="evidence" value="ECO:0007669"/>
    <property type="project" value="UniProtKB-SubCell"/>
</dbReference>
<organism evidence="7 8">
    <name type="scientific">Sphaerotilus sulfidivorans</name>
    <dbReference type="NCBI Taxonomy" id="639200"/>
    <lineage>
        <taxon>Bacteria</taxon>
        <taxon>Pseudomonadati</taxon>
        <taxon>Pseudomonadota</taxon>
        <taxon>Betaproteobacteria</taxon>
        <taxon>Burkholderiales</taxon>
        <taxon>Sphaerotilaceae</taxon>
        <taxon>Sphaerotilus</taxon>
    </lineage>
</organism>
<evidence type="ECO:0000313" key="8">
    <source>
        <dbReference type="Proteomes" id="UP000323522"/>
    </source>
</evidence>
<evidence type="ECO:0000313" key="7">
    <source>
        <dbReference type="EMBL" id="QEN00845.1"/>
    </source>
</evidence>
<comment type="subcellular location">
    <subcellularLocation>
        <location evidence="1">Cell membrane</location>
        <topology evidence="1">Multi-pass membrane protein</topology>
    </subcellularLocation>
</comment>
<dbReference type="InterPro" id="IPR003370">
    <property type="entry name" value="Chromate_transpt"/>
</dbReference>
<dbReference type="PANTHER" id="PTHR43663:SF1">
    <property type="entry name" value="CHROMATE TRANSPORTER"/>
    <property type="match status" value="1"/>
</dbReference>
<dbReference type="AlphaFoldDB" id="A0A5C1PYR2"/>
<evidence type="ECO:0000256" key="3">
    <source>
        <dbReference type="ARBA" id="ARBA00022475"/>
    </source>
</evidence>